<sequence>MPLSVVVFVVGTASLGAEIAAARLLAPWFGASTIVWANTIAVVLVALSAGYALGGRLADRDPTIGGLSRIVLAAAVLLAIVPFVSGPFLRASVDAFDELSVGVFAGSLLGVGVLVAVPLLLLGTVSPYAVRLRMQHVEDAGRTAGRLYSISTVGSLVGTFAAALLLIPFVGTRRTFLVFALLLALVAIPGLVRHRLPALLVPLVVLGLIALPPGTTKAGTAGDRVEWEKETDYQYARVLQADDGTRTLELNEGQAVHSLYRPGSYLTDGYWDDQLALLWAGGRTPRSVAILGSAAGTTARAVGHYSPGTRVDAVEIDPDVTEVGRRLFDMDGPHLHTYAADARPWLEQHRQRQDAIVIDAYRQPYIPFYLTTREFFSLVRSRLAPGGVAIVNVGHPEGSTQLQKALAATMRSVFGPEAVLRDDGEPTNTMLVATTSRTSASASLRGAGADLPPELDTVMDQVASRLRPALRGGPVWTDDKAPVEWLVDLSLADVATGKYGR</sequence>
<evidence type="ECO:0000313" key="8">
    <source>
        <dbReference type="Proteomes" id="UP000281708"/>
    </source>
</evidence>
<evidence type="ECO:0000256" key="1">
    <source>
        <dbReference type="ARBA" id="ARBA00007867"/>
    </source>
</evidence>
<dbReference type="EMBL" id="RDBE01000009">
    <property type="protein sequence ID" value="RLV48609.1"/>
    <property type="molecule type" value="Genomic_DNA"/>
</dbReference>
<dbReference type="Gene3D" id="3.40.50.150">
    <property type="entry name" value="Vaccinia Virus protein VP39"/>
    <property type="match status" value="1"/>
</dbReference>
<dbReference type="GO" id="GO:0006596">
    <property type="term" value="P:polyamine biosynthetic process"/>
    <property type="evidence" value="ECO:0007669"/>
    <property type="project" value="UniProtKB-UniRule"/>
</dbReference>
<gene>
    <name evidence="7" type="ORF">D9V37_14435</name>
</gene>
<feature type="transmembrane region" description="Helical" evidence="5">
    <location>
        <begin position="199"/>
        <end position="215"/>
    </location>
</feature>
<dbReference type="PROSITE" id="PS51006">
    <property type="entry name" value="PABS_2"/>
    <property type="match status" value="1"/>
</dbReference>
<dbReference type="AlphaFoldDB" id="A0A3L8P1W8"/>
<reference evidence="7 8" key="1">
    <citation type="submission" date="2018-10" db="EMBL/GenBank/DDBJ databases">
        <title>Marmoricola sp. 4Q3S-7 whole genome shotgun sequence.</title>
        <authorList>
            <person name="Li F."/>
        </authorList>
    </citation>
    <scope>NUCLEOTIDE SEQUENCE [LARGE SCALE GENOMIC DNA]</scope>
    <source>
        <strain evidence="7 8">4Q3S-7</strain>
    </source>
</reference>
<feature type="transmembrane region" description="Helical" evidence="5">
    <location>
        <begin position="101"/>
        <end position="126"/>
    </location>
</feature>
<feature type="transmembrane region" description="Helical" evidence="5">
    <location>
        <begin position="66"/>
        <end position="89"/>
    </location>
</feature>
<accession>A0A3L8P1W8</accession>
<name>A0A3L8P1W8_9ACTN</name>
<dbReference type="CDD" id="cd02440">
    <property type="entry name" value="AdoMet_MTases"/>
    <property type="match status" value="1"/>
</dbReference>
<dbReference type="PANTHER" id="PTHR43317">
    <property type="entry name" value="THERMOSPERMINE SYNTHASE ACAULIS5"/>
    <property type="match status" value="1"/>
</dbReference>
<comment type="caution">
    <text evidence="7">The sequence shown here is derived from an EMBL/GenBank/DDBJ whole genome shotgun (WGS) entry which is preliminary data.</text>
</comment>
<feature type="transmembrane region" description="Helical" evidence="5">
    <location>
        <begin position="147"/>
        <end position="170"/>
    </location>
</feature>
<keyword evidence="2 4" id="KW-0808">Transferase</keyword>
<feature type="active site" description="Proton acceptor" evidence="4">
    <location>
        <position position="359"/>
    </location>
</feature>
<feature type="transmembrane region" description="Helical" evidence="5">
    <location>
        <begin position="176"/>
        <end position="192"/>
    </location>
</feature>
<evidence type="ECO:0000313" key="7">
    <source>
        <dbReference type="EMBL" id="RLV48609.1"/>
    </source>
</evidence>
<feature type="domain" description="PABS" evidence="6">
    <location>
        <begin position="278"/>
        <end position="442"/>
    </location>
</feature>
<keyword evidence="8" id="KW-1185">Reference proteome</keyword>
<dbReference type="SUPFAM" id="SSF53335">
    <property type="entry name" value="S-adenosyl-L-methionine-dependent methyltransferases"/>
    <property type="match status" value="1"/>
</dbReference>
<evidence type="ECO:0000256" key="4">
    <source>
        <dbReference type="PROSITE-ProRule" id="PRU00354"/>
    </source>
</evidence>
<evidence type="ECO:0000256" key="5">
    <source>
        <dbReference type="SAM" id="Phobius"/>
    </source>
</evidence>
<keyword evidence="5" id="KW-0812">Transmembrane</keyword>
<evidence type="ECO:0000256" key="3">
    <source>
        <dbReference type="ARBA" id="ARBA00023115"/>
    </source>
</evidence>
<keyword evidence="5" id="KW-1133">Transmembrane helix</keyword>
<evidence type="ECO:0000256" key="2">
    <source>
        <dbReference type="ARBA" id="ARBA00022679"/>
    </source>
</evidence>
<dbReference type="GO" id="GO:0016740">
    <property type="term" value="F:transferase activity"/>
    <property type="evidence" value="ECO:0007669"/>
    <property type="project" value="UniProtKB-UniRule"/>
</dbReference>
<dbReference type="Proteomes" id="UP000281708">
    <property type="component" value="Unassembled WGS sequence"/>
</dbReference>
<dbReference type="NCBIfam" id="NF037959">
    <property type="entry name" value="MFS_SpdSyn"/>
    <property type="match status" value="1"/>
</dbReference>
<comment type="similarity">
    <text evidence="1">Belongs to the spermidine/spermine synthase family.</text>
</comment>
<keyword evidence="5" id="KW-0472">Membrane</keyword>
<evidence type="ECO:0000259" key="6">
    <source>
        <dbReference type="PROSITE" id="PS51006"/>
    </source>
</evidence>
<organism evidence="7 8">
    <name type="scientific">Nocardioides mangrovicus</name>
    <dbReference type="NCBI Taxonomy" id="2478913"/>
    <lineage>
        <taxon>Bacteria</taxon>
        <taxon>Bacillati</taxon>
        <taxon>Actinomycetota</taxon>
        <taxon>Actinomycetes</taxon>
        <taxon>Propionibacteriales</taxon>
        <taxon>Nocardioidaceae</taxon>
        <taxon>Nocardioides</taxon>
    </lineage>
</organism>
<protein>
    <submittedName>
        <fullName evidence="7">Spermine synthase</fullName>
    </submittedName>
</protein>
<dbReference type="Pfam" id="PF01564">
    <property type="entry name" value="Spermine_synth"/>
    <property type="match status" value="1"/>
</dbReference>
<proteinExistence type="inferred from homology"/>
<keyword evidence="3 4" id="KW-0620">Polyamine biosynthesis</keyword>
<dbReference type="InterPro" id="IPR030374">
    <property type="entry name" value="PABS"/>
</dbReference>
<dbReference type="PANTHER" id="PTHR43317:SF1">
    <property type="entry name" value="THERMOSPERMINE SYNTHASE ACAULIS5"/>
    <property type="match status" value="1"/>
</dbReference>
<dbReference type="OrthoDB" id="9761985at2"/>
<feature type="transmembrane region" description="Helical" evidence="5">
    <location>
        <begin position="26"/>
        <end position="54"/>
    </location>
</feature>
<dbReference type="InterPro" id="IPR029063">
    <property type="entry name" value="SAM-dependent_MTases_sf"/>
</dbReference>